<dbReference type="InterPro" id="IPR025512">
    <property type="entry name" value="DUF4399"/>
</dbReference>
<evidence type="ECO:0000259" key="1">
    <source>
        <dbReference type="Pfam" id="PF14347"/>
    </source>
</evidence>
<keyword evidence="3" id="KW-1185">Reference proteome</keyword>
<sequence>MRRRTVTPVVLDVRHESNAHREARRKALRATLFLVFGNMLPSAFALADQTASPPGAEEYIIWPPDGAVIHGGKLWVRMGLRNMGVCPKGVVFPNSGHHHLLIDTDLPALDQEIPSDRNHLHFGAGETDARIELPPGKHTLQLILGDHNHVPHVPPVYSKKITITVLKD</sequence>
<accession>A0A5Q4YWV2</accession>
<protein>
    <recommendedName>
        <fullName evidence="1">DUF4399 domain-containing protein</fullName>
    </recommendedName>
</protein>
<gene>
    <name evidence="2" type="ORF">PDMSB3_2953</name>
</gene>
<feature type="domain" description="DUF4399" evidence="1">
    <location>
        <begin position="76"/>
        <end position="165"/>
    </location>
</feature>
<dbReference type="AlphaFoldDB" id="A0A5Q4YWV2"/>
<dbReference type="KEGG" id="pdio:PDMSB3_2953.1"/>
<dbReference type="EMBL" id="LR699554">
    <property type="protein sequence ID" value="VVD34237.1"/>
    <property type="molecule type" value="Genomic_DNA"/>
</dbReference>
<proteinExistence type="predicted"/>
<dbReference type="Proteomes" id="UP000325811">
    <property type="component" value="Chromosome II"/>
</dbReference>
<organism evidence="2 3">
    <name type="scientific">Paraburkholderia dioscoreae</name>
    <dbReference type="NCBI Taxonomy" id="2604047"/>
    <lineage>
        <taxon>Bacteria</taxon>
        <taxon>Pseudomonadati</taxon>
        <taxon>Pseudomonadota</taxon>
        <taxon>Betaproteobacteria</taxon>
        <taxon>Burkholderiales</taxon>
        <taxon>Burkholderiaceae</taxon>
        <taxon>Paraburkholderia</taxon>
    </lineage>
</organism>
<reference evidence="2 3" key="1">
    <citation type="submission" date="2019-08" db="EMBL/GenBank/DDBJ databases">
        <authorList>
            <person name="Herpell B J."/>
        </authorList>
    </citation>
    <scope>NUCLEOTIDE SEQUENCE [LARGE SCALE GENOMIC DNA]</scope>
    <source>
        <strain evidence="3">Msb3</strain>
    </source>
</reference>
<dbReference type="RefSeq" id="WP_007178262.1">
    <property type="nucleotide sequence ID" value="NZ_LR699554.1"/>
</dbReference>
<evidence type="ECO:0000313" key="3">
    <source>
        <dbReference type="Proteomes" id="UP000325811"/>
    </source>
</evidence>
<evidence type="ECO:0000313" key="2">
    <source>
        <dbReference type="EMBL" id="VVD34237.1"/>
    </source>
</evidence>
<dbReference type="Pfam" id="PF14347">
    <property type="entry name" value="DUF4399"/>
    <property type="match status" value="1"/>
</dbReference>
<name>A0A5Q4YWV2_9BURK</name>